<gene>
    <name evidence="12" type="ORF">HID58_058321</name>
</gene>
<comment type="similarity">
    <text evidence="2">Belongs to the ITPK1 family.</text>
</comment>
<evidence type="ECO:0000256" key="10">
    <source>
        <dbReference type="ARBA" id="ARBA00022842"/>
    </source>
</evidence>
<evidence type="ECO:0000313" key="12">
    <source>
        <dbReference type="EMBL" id="KAH0882225.1"/>
    </source>
</evidence>
<protein>
    <recommendedName>
        <fullName evidence="4">inositol-1,3,4-trisphosphate 5/6-kinase</fullName>
        <ecNumber evidence="4">2.7.1.159</ecNumber>
    </recommendedName>
</protein>
<dbReference type="EC" id="2.7.1.159" evidence="4"/>
<dbReference type="PANTHER" id="PTHR14217">
    <property type="entry name" value="INOSITOL-TETRAKISPHOSPHATE 1-KINASE"/>
    <property type="match status" value="1"/>
</dbReference>
<comment type="caution">
    <text evidence="12">The sequence shown here is derived from an EMBL/GenBank/DDBJ whole genome shotgun (WGS) entry which is preliminary data.</text>
</comment>
<evidence type="ECO:0000256" key="6">
    <source>
        <dbReference type="ARBA" id="ARBA00022723"/>
    </source>
</evidence>
<comment type="cofactor">
    <cofactor evidence="1">
        <name>Mg(2+)</name>
        <dbReference type="ChEBI" id="CHEBI:18420"/>
    </cofactor>
</comment>
<evidence type="ECO:0000256" key="9">
    <source>
        <dbReference type="ARBA" id="ARBA00022840"/>
    </source>
</evidence>
<dbReference type="PIRSF" id="PIRSF038163">
    <property type="entry name" value="ITPK_uncN"/>
    <property type="match status" value="1"/>
</dbReference>
<dbReference type="Proteomes" id="UP000824890">
    <property type="component" value="Unassembled WGS sequence"/>
</dbReference>
<evidence type="ECO:0000256" key="4">
    <source>
        <dbReference type="ARBA" id="ARBA00012017"/>
    </source>
</evidence>
<evidence type="ECO:0000313" key="13">
    <source>
        <dbReference type="Proteomes" id="UP000824890"/>
    </source>
</evidence>
<keyword evidence="9" id="KW-0067">ATP-binding</keyword>
<evidence type="ECO:0000256" key="8">
    <source>
        <dbReference type="ARBA" id="ARBA00022777"/>
    </source>
</evidence>
<comment type="subunit">
    <text evidence="3">Monomer.</text>
</comment>
<proteinExistence type="inferred from homology"/>
<evidence type="ECO:0000256" key="7">
    <source>
        <dbReference type="ARBA" id="ARBA00022741"/>
    </source>
</evidence>
<reference evidence="12 13" key="1">
    <citation type="submission" date="2021-05" db="EMBL/GenBank/DDBJ databases">
        <title>Genome Assembly of Synthetic Allotetraploid Brassica napus Reveals Homoeologous Exchanges between Subgenomes.</title>
        <authorList>
            <person name="Davis J.T."/>
        </authorList>
    </citation>
    <scope>NUCLEOTIDE SEQUENCE [LARGE SCALE GENOMIC DNA]</scope>
    <source>
        <strain evidence="13">cv. Da-Ae</strain>
        <tissue evidence="12">Seedling</tissue>
    </source>
</reference>
<keyword evidence="7" id="KW-0547">Nucleotide-binding</keyword>
<keyword evidence="10" id="KW-0460">Magnesium</keyword>
<keyword evidence="8" id="KW-0418">Kinase</keyword>
<dbReference type="Gene3D" id="3.30.470.20">
    <property type="entry name" value="ATP-grasp fold, B domain"/>
    <property type="match status" value="1"/>
</dbReference>
<dbReference type="EMBL" id="JAGKQM010000014">
    <property type="protein sequence ID" value="KAH0882225.1"/>
    <property type="molecule type" value="Genomic_DNA"/>
</dbReference>
<sequence length="487" mass="54350">MKCVLLDESVLLDHDDEDSTPRVRGSVSLILRLLPYSMIRTGISYGLDLPENKVDLLRKTAVEYSIDCLPLETSLTSVAFGDALKAWYSDGDILYVASTRKEETLRELSPSQLVVVVLEGDSCEDPNMLRISRLEELPMTICCMNKKAMGDGAAIVAYIMKPSRVEDFAKRGALPMYPTSNGLIFLPLMFEFPLPSQLKHADLIFHKATDEILSIRLNCSVPESSVAVTFSTGMEELRKYMEDQNACAVVDPLQHIYPVLDRLKMQHILLGLEDLTASGRKIRGACFHQIDSYDEPDLAQNLSRAGLSLPCIVKPQVACGVADAHSMAIVFRVEDFKDLNTPVPAIIQVSHNEYVDHSSRIFKFYVLGEKIFHAVKKSIPSSSTLRKSAEGNGLRPILFDSLKSLPVGSANQIPVDEIDLELVTEAANWLRKKLDLTIFGFDVVIQEGTRDHVVVDLNYLPSFKEVPDNIAVPSFWEAIRNRLDQHV</sequence>
<evidence type="ECO:0000256" key="2">
    <source>
        <dbReference type="ARBA" id="ARBA00009601"/>
    </source>
</evidence>
<organism evidence="12 13">
    <name type="scientific">Brassica napus</name>
    <name type="common">Rape</name>
    <dbReference type="NCBI Taxonomy" id="3708"/>
    <lineage>
        <taxon>Eukaryota</taxon>
        <taxon>Viridiplantae</taxon>
        <taxon>Streptophyta</taxon>
        <taxon>Embryophyta</taxon>
        <taxon>Tracheophyta</taxon>
        <taxon>Spermatophyta</taxon>
        <taxon>Magnoliopsida</taxon>
        <taxon>eudicotyledons</taxon>
        <taxon>Gunneridae</taxon>
        <taxon>Pentapetalae</taxon>
        <taxon>rosids</taxon>
        <taxon>malvids</taxon>
        <taxon>Brassicales</taxon>
        <taxon>Brassicaceae</taxon>
        <taxon>Brassiceae</taxon>
        <taxon>Brassica</taxon>
    </lineage>
</organism>
<evidence type="ECO:0000256" key="3">
    <source>
        <dbReference type="ARBA" id="ARBA00011245"/>
    </source>
</evidence>
<keyword evidence="13" id="KW-1185">Reference proteome</keyword>
<accession>A0ABQ7ZPP6</accession>
<name>A0ABQ7ZPP6_BRANA</name>
<feature type="domain" description="Inositol 1,3,4-trisphosphate 5/6-kinase ATP-grasp" evidence="11">
    <location>
        <begin position="294"/>
        <end position="468"/>
    </location>
</feature>
<dbReference type="Pfam" id="PF05770">
    <property type="entry name" value="Ins134_P3_kin"/>
    <property type="match status" value="1"/>
</dbReference>
<dbReference type="InterPro" id="IPR040464">
    <property type="entry name" value="InsP(3)kin_ATP-grasp"/>
</dbReference>
<dbReference type="InterPro" id="IPR008656">
    <property type="entry name" value="Inositol_tetrakis-P_1-kinase"/>
</dbReference>
<dbReference type="PANTHER" id="PTHR14217:SF1">
    <property type="entry name" value="INOSITOL-TETRAKISPHOSPHATE 1-KINASE"/>
    <property type="match status" value="1"/>
</dbReference>
<keyword evidence="5" id="KW-0808">Transferase</keyword>
<keyword evidence="6" id="KW-0479">Metal-binding</keyword>
<evidence type="ECO:0000256" key="5">
    <source>
        <dbReference type="ARBA" id="ARBA00022679"/>
    </source>
</evidence>
<evidence type="ECO:0000256" key="1">
    <source>
        <dbReference type="ARBA" id="ARBA00001946"/>
    </source>
</evidence>
<evidence type="ECO:0000259" key="11">
    <source>
        <dbReference type="Pfam" id="PF05770"/>
    </source>
</evidence>